<comment type="caution">
    <text evidence="1">The sequence shown here is derived from an EMBL/GenBank/DDBJ whole genome shotgun (WGS) entry which is preliminary data.</text>
</comment>
<organism evidence="1 2">
    <name type="scientific">Ktedonobacter robiniae</name>
    <dbReference type="NCBI Taxonomy" id="2778365"/>
    <lineage>
        <taxon>Bacteria</taxon>
        <taxon>Bacillati</taxon>
        <taxon>Chloroflexota</taxon>
        <taxon>Ktedonobacteria</taxon>
        <taxon>Ktedonobacterales</taxon>
        <taxon>Ktedonobacteraceae</taxon>
        <taxon>Ktedonobacter</taxon>
    </lineage>
</organism>
<accession>A0ABQ3V3U1</accession>
<sequence>MELEIEIQYLAEMIDPDYTYFKITLIDCDYYAFESWKKGTIHNSDADQIRSRIIDMDISNAKNESN</sequence>
<name>A0ABQ3V3U1_9CHLR</name>
<evidence type="ECO:0000313" key="2">
    <source>
        <dbReference type="Proteomes" id="UP000654345"/>
    </source>
</evidence>
<evidence type="ECO:0000313" key="1">
    <source>
        <dbReference type="EMBL" id="GHO59432.1"/>
    </source>
</evidence>
<keyword evidence="2" id="KW-1185">Reference proteome</keyword>
<dbReference type="Proteomes" id="UP000654345">
    <property type="component" value="Unassembled WGS sequence"/>
</dbReference>
<dbReference type="EMBL" id="BNJG01000003">
    <property type="protein sequence ID" value="GHO59432.1"/>
    <property type="molecule type" value="Genomic_DNA"/>
</dbReference>
<proteinExistence type="predicted"/>
<gene>
    <name evidence="1" type="ORF">KSB_79070</name>
</gene>
<reference evidence="1 2" key="1">
    <citation type="journal article" date="2021" name="Int. J. Syst. Evol. Microbiol.">
        <title>Reticulibacter mediterranei gen. nov., sp. nov., within the new family Reticulibacteraceae fam. nov., and Ktedonospora formicarum gen. nov., sp. nov., Ktedonobacter robiniae sp. nov., Dictyobacter formicarum sp. nov. and Dictyobacter arantiisoli sp. nov., belonging to the class Ktedonobacteria.</title>
        <authorList>
            <person name="Yabe S."/>
            <person name="Zheng Y."/>
            <person name="Wang C.M."/>
            <person name="Sakai Y."/>
            <person name="Abe K."/>
            <person name="Yokota A."/>
            <person name="Donadio S."/>
            <person name="Cavaletti L."/>
            <person name="Monciardini P."/>
        </authorList>
    </citation>
    <scope>NUCLEOTIDE SEQUENCE [LARGE SCALE GENOMIC DNA]</scope>
    <source>
        <strain evidence="1 2">SOSP1-30</strain>
    </source>
</reference>
<protein>
    <submittedName>
        <fullName evidence="1">Uncharacterized protein</fullName>
    </submittedName>
</protein>